<accession>A0A553PDK7</accession>
<dbReference type="SUPFAM" id="SSF141673">
    <property type="entry name" value="MOSC N-terminal domain-like"/>
    <property type="match status" value="1"/>
</dbReference>
<name>A0A553PDK7_TIGCA</name>
<dbReference type="InterPro" id="IPR011037">
    <property type="entry name" value="Pyrv_Knase-like_insert_dom_sf"/>
</dbReference>
<dbReference type="InterPro" id="IPR005302">
    <property type="entry name" value="MoCF_Sase_C"/>
</dbReference>
<evidence type="ECO:0000313" key="3">
    <source>
        <dbReference type="Proteomes" id="UP000318571"/>
    </source>
</evidence>
<dbReference type="GO" id="GO:0003824">
    <property type="term" value="F:catalytic activity"/>
    <property type="evidence" value="ECO:0007669"/>
    <property type="project" value="InterPro"/>
</dbReference>
<dbReference type="PANTHER" id="PTHR14237:SF19">
    <property type="entry name" value="MITOCHONDRIAL AMIDOXIME REDUCING COMPONENT 1"/>
    <property type="match status" value="1"/>
</dbReference>
<keyword evidence="3" id="KW-1185">Reference proteome</keyword>
<dbReference type="Pfam" id="PF03473">
    <property type="entry name" value="MOSC"/>
    <property type="match status" value="1"/>
</dbReference>
<dbReference type="Proteomes" id="UP000318571">
    <property type="component" value="Chromosome 2"/>
</dbReference>
<dbReference type="STRING" id="6832.A0A553PDK7"/>
<reference evidence="2 3" key="1">
    <citation type="journal article" date="2018" name="Nat. Ecol. Evol.">
        <title>Genomic signatures of mitonuclear coevolution across populations of Tigriopus californicus.</title>
        <authorList>
            <person name="Barreto F.S."/>
            <person name="Watson E.T."/>
            <person name="Lima T.G."/>
            <person name="Willett C.S."/>
            <person name="Edmands S."/>
            <person name="Li W."/>
            <person name="Burton R.S."/>
        </authorList>
    </citation>
    <scope>NUCLEOTIDE SEQUENCE [LARGE SCALE GENOMIC DNA]</scope>
    <source>
        <strain evidence="2 3">San Diego</strain>
    </source>
</reference>
<dbReference type="AlphaFoldDB" id="A0A553PDK7"/>
<sequence>MISSLGALSLIFHGTGTLKTIEPLISGQRDDSDMPRMSKIPAIGLKTAKVPASIGSTSLPQTWKEAGEISQMIIYPGKSLKGNSVQVAYVDKHGLRSGEMCDRQILVVDANGRFVTGRRYPKMVLISVEVTADLDLELKAEGMKDFHLELKDIQKNTANGNSNVEIWGENCTGLDLGDEASAWITEFIKDDGDKHFRLVWHQNTDQSSRPPNSELMDVEPFKKENDVPLYADGFPYLLVSEESVADLNEKLSDRNVDLKVNALQFRPNLVVKGVPQAFAEDTWTYIKVNDVIFRNAKLCSRCVFTTVCPERGEKHPKREPFETLQTYRRSQDPAEIKAYGQCPFFGINLGVDQVGPIKVGDKILIGAD</sequence>
<comment type="caution">
    <text evidence="2">The sequence shown here is derived from an EMBL/GenBank/DDBJ whole genome shotgun (WGS) entry which is preliminary data.</text>
</comment>
<feature type="domain" description="MOSC" evidence="1">
    <location>
        <begin position="204"/>
        <end position="366"/>
    </location>
</feature>
<dbReference type="GO" id="GO:0030170">
    <property type="term" value="F:pyridoxal phosphate binding"/>
    <property type="evidence" value="ECO:0007669"/>
    <property type="project" value="InterPro"/>
</dbReference>
<evidence type="ECO:0000259" key="1">
    <source>
        <dbReference type="PROSITE" id="PS51340"/>
    </source>
</evidence>
<dbReference type="InterPro" id="IPR005303">
    <property type="entry name" value="MOCOS_middle"/>
</dbReference>
<evidence type="ECO:0000313" key="2">
    <source>
        <dbReference type="EMBL" id="TRY75757.1"/>
    </source>
</evidence>
<dbReference type="EMBL" id="VCGU01000005">
    <property type="protein sequence ID" value="TRY75757.1"/>
    <property type="molecule type" value="Genomic_DNA"/>
</dbReference>
<proteinExistence type="predicted"/>
<dbReference type="Pfam" id="PF03476">
    <property type="entry name" value="MOSC_N"/>
    <property type="match status" value="1"/>
</dbReference>
<dbReference type="PANTHER" id="PTHR14237">
    <property type="entry name" value="MOLYBDOPTERIN COFACTOR SULFURASE MOSC"/>
    <property type="match status" value="1"/>
</dbReference>
<dbReference type="OMA" id="ARQYPQM"/>
<protein>
    <recommendedName>
        <fullName evidence="1">MOSC domain-containing protein</fullName>
    </recommendedName>
</protein>
<dbReference type="SUPFAM" id="SSF50800">
    <property type="entry name" value="PK beta-barrel domain-like"/>
    <property type="match status" value="1"/>
</dbReference>
<gene>
    <name evidence="2" type="ORF">TCAL_08654</name>
</gene>
<dbReference type="GO" id="GO:0030151">
    <property type="term" value="F:molybdenum ion binding"/>
    <property type="evidence" value="ECO:0007669"/>
    <property type="project" value="InterPro"/>
</dbReference>
<organism evidence="2 3">
    <name type="scientific">Tigriopus californicus</name>
    <name type="common">Marine copepod</name>
    <dbReference type="NCBI Taxonomy" id="6832"/>
    <lineage>
        <taxon>Eukaryota</taxon>
        <taxon>Metazoa</taxon>
        <taxon>Ecdysozoa</taxon>
        <taxon>Arthropoda</taxon>
        <taxon>Crustacea</taxon>
        <taxon>Multicrustacea</taxon>
        <taxon>Hexanauplia</taxon>
        <taxon>Copepoda</taxon>
        <taxon>Harpacticoida</taxon>
        <taxon>Harpacticidae</taxon>
        <taxon>Tigriopus</taxon>
    </lineage>
</organism>
<dbReference type="PROSITE" id="PS51340">
    <property type="entry name" value="MOSC"/>
    <property type="match status" value="1"/>
</dbReference>
<dbReference type="OrthoDB" id="17255at2759"/>